<feature type="non-terminal residue" evidence="2">
    <location>
        <position position="1"/>
    </location>
</feature>
<dbReference type="AlphaFoldDB" id="A0AAN4Z174"/>
<dbReference type="Proteomes" id="UP001328107">
    <property type="component" value="Unassembled WGS sequence"/>
</dbReference>
<accession>A0AAN4Z174</accession>
<proteinExistence type="predicted"/>
<gene>
    <name evidence="2" type="ORF">PMAYCL1PPCAC_00866</name>
</gene>
<reference evidence="3" key="1">
    <citation type="submission" date="2022-10" db="EMBL/GenBank/DDBJ databases">
        <title>Genome assembly of Pristionchus species.</title>
        <authorList>
            <person name="Yoshida K."/>
            <person name="Sommer R.J."/>
        </authorList>
    </citation>
    <scope>NUCLEOTIDE SEQUENCE [LARGE SCALE GENOMIC DNA]</scope>
    <source>
        <strain evidence="3">RS5460</strain>
    </source>
</reference>
<evidence type="ECO:0000313" key="2">
    <source>
        <dbReference type="EMBL" id="GMR30671.1"/>
    </source>
</evidence>
<feature type="compositionally biased region" description="Polar residues" evidence="1">
    <location>
        <begin position="8"/>
        <end position="28"/>
    </location>
</feature>
<organism evidence="2 3">
    <name type="scientific">Pristionchus mayeri</name>
    <dbReference type="NCBI Taxonomy" id="1317129"/>
    <lineage>
        <taxon>Eukaryota</taxon>
        <taxon>Metazoa</taxon>
        <taxon>Ecdysozoa</taxon>
        <taxon>Nematoda</taxon>
        <taxon>Chromadorea</taxon>
        <taxon>Rhabditida</taxon>
        <taxon>Rhabditina</taxon>
        <taxon>Diplogasteromorpha</taxon>
        <taxon>Diplogasteroidea</taxon>
        <taxon>Neodiplogasteridae</taxon>
        <taxon>Pristionchus</taxon>
    </lineage>
</organism>
<evidence type="ECO:0000313" key="3">
    <source>
        <dbReference type="Proteomes" id="UP001328107"/>
    </source>
</evidence>
<keyword evidence="3" id="KW-1185">Reference proteome</keyword>
<dbReference type="EMBL" id="BTRK01000001">
    <property type="protein sequence ID" value="GMR30671.1"/>
    <property type="molecule type" value="Genomic_DNA"/>
</dbReference>
<name>A0AAN4Z174_9BILA</name>
<feature type="region of interest" description="Disordered" evidence="1">
    <location>
        <begin position="1"/>
        <end position="28"/>
    </location>
</feature>
<comment type="caution">
    <text evidence="2">The sequence shown here is derived from an EMBL/GenBank/DDBJ whole genome shotgun (WGS) entry which is preliminary data.</text>
</comment>
<evidence type="ECO:0000256" key="1">
    <source>
        <dbReference type="SAM" id="MobiDB-lite"/>
    </source>
</evidence>
<protein>
    <submittedName>
        <fullName evidence="2">Uncharacterized protein</fullName>
    </submittedName>
</protein>
<sequence length="181" mass="19675">EESDLDSTSELQMGSRQLHPRSTNHSTNRQHALFDQHITDNSWMLSSSFPSHLSSLTLFSEAFPSTVSQFPTSSAAIPRSPLASGNDTLLMLSSNDPANTRSRSSPFSYLVRPHTRAVGSSGRPTGPGLASEADVRARMIGSRARIETISSASFAWRTSNPSLVCLVPARYVSRTNLVVVR</sequence>